<dbReference type="AlphaFoldDB" id="A0AAE1EGH7"/>
<evidence type="ECO:0000313" key="2">
    <source>
        <dbReference type="Proteomes" id="UP001286313"/>
    </source>
</evidence>
<evidence type="ECO:0000313" key="1">
    <source>
        <dbReference type="EMBL" id="KAK3850125.1"/>
    </source>
</evidence>
<protein>
    <submittedName>
        <fullName evidence="1">Uncharacterized protein</fullName>
    </submittedName>
</protein>
<reference evidence="1" key="1">
    <citation type="submission" date="2023-10" db="EMBL/GenBank/DDBJ databases">
        <title>Genome assemblies of two species of porcelain crab, Petrolisthes cinctipes and Petrolisthes manimaculis (Anomura: Porcellanidae).</title>
        <authorList>
            <person name="Angst P."/>
        </authorList>
    </citation>
    <scope>NUCLEOTIDE SEQUENCE</scope>
    <source>
        <strain evidence="1">PB745_01</strain>
        <tissue evidence="1">Gill</tissue>
    </source>
</reference>
<dbReference type="EMBL" id="JAWQEG010008530">
    <property type="protein sequence ID" value="KAK3850125.1"/>
    <property type="molecule type" value="Genomic_DNA"/>
</dbReference>
<accession>A0AAE1EGH7</accession>
<proteinExistence type="predicted"/>
<sequence length="131" mass="13959">MWGTEMCGSLMQVGEGAAHMLAWAPSMVEGLGATAEDLLSNSQQEDLLTSAPAGPQSVPIFVLQGLVLLLHWYTGSSSVDPHFVSMIDTTSEFSTTFHLSDTSTTTTSFSSSECTTTTTTTTTICNQCTHR</sequence>
<keyword evidence="2" id="KW-1185">Reference proteome</keyword>
<comment type="caution">
    <text evidence="1">The sequence shown here is derived from an EMBL/GenBank/DDBJ whole genome shotgun (WGS) entry which is preliminary data.</text>
</comment>
<gene>
    <name evidence="1" type="ORF">Pcinc_043152</name>
</gene>
<name>A0AAE1EGH7_PETCI</name>
<dbReference type="Proteomes" id="UP001286313">
    <property type="component" value="Unassembled WGS sequence"/>
</dbReference>
<organism evidence="1 2">
    <name type="scientific">Petrolisthes cinctipes</name>
    <name type="common">Flat porcelain crab</name>
    <dbReference type="NCBI Taxonomy" id="88211"/>
    <lineage>
        <taxon>Eukaryota</taxon>
        <taxon>Metazoa</taxon>
        <taxon>Ecdysozoa</taxon>
        <taxon>Arthropoda</taxon>
        <taxon>Crustacea</taxon>
        <taxon>Multicrustacea</taxon>
        <taxon>Malacostraca</taxon>
        <taxon>Eumalacostraca</taxon>
        <taxon>Eucarida</taxon>
        <taxon>Decapoda</taxon>
        <taxon>Pleocyemata</taxon>
        <taxon>Anomura</taxon>
        <taxon>Galatheoidea</taxon>
        <taxon>Porcellanidae</taxon>
        <taxon>Petrolisthes</taxon>
    </lineage>
</organism>